<evidence type="ECO:0000313" key="3">
    <source>
        <dbReference type="Proteomes" id="UP000091956"/>
    </source>
</evidence>
<dbReference type="OrthoDB" id="10405365at2759"/>
<name>A0A1B8G6V6_9PEZI</name>
<dbReference type="Proteomes" id="UP000091956">
    <property type="component" value="Unassembled WGS sequence"/>
</dbReference>
<feature type="region of interest" description="Disordered" evidence="1">
    <location>
        <begin position="1"/>
        <end position="22"/>
    </location>
</feature>
<evidence type="ECO:0008006" key="4">
    <source>
        <dbReference type="Google" id="ProtNLM"/>
    </source>
</evidence>
<accession>A0A1B8G6V6</accession>
<dbReference type="EMBL" id="KV460287">
    <property type="protein sequence ID" value="OBT91555.1"/>
    <property type="molecule type" value="Genomic_DNA"/>
</dbReference>
<evidence type="ECO:0000256" key="1">
    <source>
        <dbReference type="SAM" id="MobiDB-lite"/>
    </source>
</evidence>
<evidence type="ECO:0000313" key="2">
    <source>
        <dbReference type="EMBL" id="OBT91555.1"/>
    </source>
</evidence>
<dbReference type="AlphaFoldDB" id="A0A1B8G6V6"/>
<reference evidence="3" key="2">
    <citation type="journal article" date="2018" name="Nat. Commun.">
        <title>Extreme sensitivity to ultraviolet light in the fungal pathogen causing white-nose syndrome of bats.</title>
        <authorList>
            <person name="Palmer J.M."/>
            <person name="Drees K.P."/>
            <person name="Foster J.T."/>
            <person name="Lindner D.L."/>
        </authorList>
    </citation>
    <scope>NUCLEOTIDE SEQUENCE [LARGE SCALE GENOMIC DNA]</scope>
    <source>
        <strain evidence="3">UAMH 10579</strain>
    </source>
</reference>
<gene>
    <name evidence="2" type="ORF">VE01_10425</name>
</gene>
<keyword evidence="3" id="KW-1185">Reference proteome</keyword>
<proteinExistence type="predicted"/>
<dbReference type="GeneID" id="28843811"/>
<organism evidence="2 3">
    <name type="scientific">Pseudogymnoascus verrucosus</name>
    <dbReference type="NCBI Taxonomy" id="342668"/>
    <lineage>
        <taxon>Eukaryota</taxon>
        <taxon>Fungi</taxon>
        <taxon>Dikarya</taxon>
        <taxon>Ascomycota</taxon>
        <taxon>Pezizomycotina</taxon>
        <taxon>Leotiomycetes</taxon>
        <taxon>Thelebolales</taxon>
        <taxon>Thelebolaceae</taxon>
        <taxon>Pseudogymnoascus</taxon>
    </lineage>
</organism>
<sequence length="140" mass="16715">MAPYTHTPGTSSSPITPPSLNDAQINLRNRELDLEKTELKSKSKEALLKCKFYRAKHNLDKAEMKYERRKADIEAKREKQKTDFEIMQRKMALEAERRRDDLELKYQKFSTDLKSEFGNQTPRTRPQLMEKLRAWKLRWV</sequence>
<reference evidence="2 3" key="1">
    <citation type="submission" date="2016-03" db="EMBL/GenBank/DDBJ databases">
        <title>Comparative genomics of Pseudogymnoascus destructans, the fungus causing white-nose syndrome of bats.</title>
        <authorList>
            <person name="Palmer J.M."/>
            <person name="Drees K.P."/>
            <person name="Foster J.T."/>
            <person name="Lindner D.L."/>
        </authorList>
    </citation>
    <scope>NUCLEOTIDE SEQUENCE [LARGE SCALE GENOMIC DNA]</scope>
    <source>
        <strain evidence="2 3">UAMH 10579</strain>
    </source>
</reference>
<dbReference type="RefSeq" id="XP_018125288.1">
    <property type="nucleotide sequence ID" value="XM_018279823.1"/>
</dbReference>
<protein>
    <recommendedName>
        <fullName evidence="4">No apical meristem-associated C-terminal domain-containing protein</fullName>
    </recommendedName>
</protein>
<feature type="compositionally biased region" description="Low complexity" evidence="1">
    <location>
        <begin position="1"/>
        <end position="14"/>
    </location>
</feature>